<evidence type="ECO:0000313" key="3">
    <source>
        <dbReference type="Proteomes" id="UP000235564"/>
    </source>
</evidence>
<dbReference type="GO" id="GO:0016787">
    <property type="term" value="F:hydrolase activity"/>
    <property type="evidence" value="ECO:0007669"/>
    <property type="project" value="InterPro"/>
</dbReference>
<comment type="caution">
    <text evidence="2">The sequence shown here is derived from an EMBL/GenBank/DDBJ whole genome shotgun (WGS) entry which is preliminary data.</text>
</comment>
<sequence length="295" mass="32779">MMKYTLSTLAIASLLFISCGNNKKCNCGCKQCCGKADSTAVAAGALDFKVADKQNVDLSKFPVDKDGFITLFDGKTLNGWRGYGMDTAPQSWNVEDGAIHLTGSGTGEAQMEGGGDLIFAHKFKNFEFEFEYKISKGGNSGVFYLAQEVTTNVDGKDEYLPIWQSASEYQVLDNANHEDAKLGVDGNRQSASLYDMIPAKPQNAKPFGEWNKGKITVFKGTVIHAQNGENVVEYHLWTPKWNEMLKNSKFKEDGEFPIAYKLLKNMGGDKHEGYIGFQDHGDDVWYRNVRIKITD</sequence>
<dbReference type="PROSITE" id="PS51257">
    <property type="entry name" value="PROKAR_LIPOPROTEIN"/>
    <property type="match status" value="1"/>
</dbReference>
<evidence type="ECO:0000313" key="2">
    <source>
        <dbReference type="EMBL" id="PMC23135.1"/>
    </source>
</evidence>
<organism evidence="2 3">
    <name type="scientific">Hoylesella buccalis</name>
    <dbReference type="NCBI Taxonomy" id="28127"/>
    <lineage>
        <taxon>Bacteria</taxon>
        <taxon>Pseudomonadati</taxon>
        <taxon>Bacteroidota</taxon>
        <taxon>Bacteroidia</taxon>
        <taxon>Bacteroidales</taxon>
        <taxon>Prevotellaceae</taxon>
        <taxon>Hoylesella</taxon>
    </lineage>
</organism>
<dbReference type="InterPro" id="IPR010496">
    <property type="entry name" value="AL/BT2_dom"/>
</dbReference>
<accession>A0A2N6QNJ3</accession>
<proteinExistence type="predicted"/>
<protein>
    <submittedName>
        <fullName evidence="2">DUF1080 domain-containing protein</fullName>
    </submittedName>
</protein>
<feature type="domain" description="3-keto-alpha-glucoside-1,2-lyase/3-keto-2-hydroxy-glucal hydratase" evidence="1">
    <location>
        <begin position="67"/>
        <end position="292"/>
    </location>
</feature>
<dbReference type="AlphaFoldDB" id="A0A2N6QNJ3"/>
<reference evidence="2 3" key="1">
    <citation type="submission" date="2017-09" db="EMBL/GenBank/DDBJ databases">
        <title>Bacterial strain isolated from the female urinary microbiota.</title>
        <authorList>
            <person name="Thomas-White K."/>
            <person name="Kumar N."/>
            <person name="Forster S."/>
            <person name="Putonti C."/>
            <person name="Lawley T."/>
            <person name="Wolfe A.J."/>
        </authorList>
    </citation>
    <scope>NUCLEOTIDE SEQUENCE [LARGE SCALE GENOMIC DNA]</scope>
    <source>
        <strain evidence="2 3">UMB0536</strain>
    </source>
</reference>
<dbReference type="EMBL" id="PNGJ01000010">
    <property type="protein sequence ID" value="PMC23135.1"/>
    <property type="molecule type" value="Genomic_DNA"/>
</dbReference>
<dbReference type="OrthoDB" id="9806233at2"/>
<dbReference type="Proteomes" id="UP000235564">
    <property type="component" value="Unassembled WGS sequence"/>
</dbReference>
<dbReference type="Gene3D" id="2.60.120.560">
    <property type="entry name" value="Exo-inulinase, domain 1"/>
    <property type="match status" value="1"/>
</dbReference>
<gene>
    <name evidence="2" type="ORF">CJ231_10670</name>
</gene>
<evidence type="ECO:0000259" key="1">
    <source>
        <dbReference type="Pfam" id="PF06439"/>
    </source>
</evidence>
<name>A0A2N6QNJ3_9BACT</name>
<dbReference type="Pfam" id="PF06439">
    <property type="entry name" value="3keto-disac_hyd"/>
    <property type="match status" value="1"/>
</dbReference>